<dbReference type="EMBL" id="BAABFN010000005">
    <property type="protein sequence ID" value="GAA4312989.1"/>
    <property type="molecule type" value="Genomic_DNA"/>
</dbReference>
<dbReference type="InterPro" id="IPR025857">
    <property type="entry name" value="MacB_PCD"/>
</dbReference>
<dbReference type="Proteomes" id="UP001501207">
    <property type="component" value="Unassembled WGS sequence"/>
</dbReference>
<feature type="domain" description="ABC3 transporter permease C-terminal" evidence="7">
    <location>
        <begin position="284"/>
        <end position="397"/>
    </location>
</feature>
<gene>
    <name evidence="9" type="ORF">GCM10023143_22980</name>
</gene>
<evidence type="ECO:0000259" key="7">
    <source>
        <dbReference type="Pfam" id="PF02687"/>
    </source>
</evidence>
<feature type="domain" description="MacB-like periplasmic core" evidence="8">
    <location>
        <begin position="20"/>
        <end position="240"/>
    </location>
</feature>
<feature type="transmembrane region" description="Helical" evidence="6">
    <location>
        <begin position="21"/>
        <end position="42"/>
    </location>
</feature>
<keyword evidence="2" id="KW-1003">Cell membrane</keyword>
<dbReference type="PANTHER" id="PTHR30572:SF18">
    <property type="entry name" value="ABC-TYPE MACROLIDE FAMILY EXPORT SYSTEM PERMEASE COMPONENT 2"/>
    <property type="match status" value="1"/>
</dbReference>
<evidence type="ECO:0000256" key="3">
    <source>
        <dbReference type="ARBA" id="ARBA00022692"/>
    </source>
</evidence>
<keyword evidence="4 6" id="KW-1133">Transmembrane helix</keyword>
<evidence type="ECO:0000313" key="10">
    <source>
        <dbReference type="Proteomes" id="UP001501207"/>
    </source>
</evidence>
<name>A0ABP8FXC6_9BACT</name>
<dbReference type="Pfam" id="PF12704">
    <property type="entry name" value="MacB_PCD"/>
    <property type="match status" value="2"/>
</dbReference>
<feature type="transmembrane region" description="Helical" evidence="6">
    <location>
        <begin position="663"/>
        <end position="687"/>
    </location>
</feature>
<comment type="caution">
    <text evidence="9">The sequence shown here is derived from an EMBL/GenBank/DDBJ whole genome shotgun (WGS) entry which is preliminary data.</text>
</comment>
<accession>A0ABP8FXC6</accession>
<comment type="subcellular location">
    <subcellularLocation>
        <location evidence="1">Cell membrane</location>
        <topology evidence="1">Multi-pass membrane protein</topology>
    </subcellularLocation>
</comment>
<evidence type="ECO:0000313" key="9">
    <source>
        <dbReference type="EMBL" id="GAA4312989.1"/>
    </source>
</evidence>
<evidence type="ECO:0000256" key="5">
    <source>
        <dbReference type="ARBA" id="ARBA00023136"/>
    </source>
</evidence>
<feature type="transmembrane region" description="Helical" evidence="6">
    <location>
        <begin position="417"/>
        <end position="440"/>
    </location>
</feature>
<evidence type="ECO:0000256" key="4">
    <source>
        <dbReference type="ARBA" id="ARBA00022989"/>
    </source>
</evidence>
<proteinExistence type="predicted"/>
<feature type="transmembrane region" description="Helical" evidence="6">
    <location>
        <begin position="324"/>
        <end position="350"/>
    </location>
</feature>
<evidence type="ECO:0000259" key="8">
    <source>
        <dbReference type="Pfam" id="PF12704"/>
    </source>
</evidence>
<evidence type="ECO:0000256" key="1">
    <source>
        <dbReference type="ARBA" id="ARBA00004651"/>
    </source>
</evidence>
<feature type="transmembrane region" description="Helical" evidence="6">
    <location>
        <begin position="277"/>
        <end position="303"/>
    </location>
</feature>
<keyword evidence="5 6" id="KW-0472">Membrane</keyword>
<feature type="transmembrane region" description="Helical" evidence="6">
    <location>
        <begin position="749"/>
        <end position="769"/>
    </location>
</feature>
<reference evidence="10" key="1">
    <citation type="journal article" date="2019" name="Int. J. Syst. Evol. Microbiol.">
        <title>The Global Catalogue of Microorganisms (GCM) 10K type strain sequencing project: providing services to taxonomists for standard genome sequencing and annotation.</title>
        <authorList>
            <consortium name="The Broad Institute Genomics Platform"/>
            <consortium name="The Broad Institute Genome Sequencing Center for Infectious Disease"/>
            <person name="Wu L."/>
            <person name="Ma J."/>
        </authorList>
    </citation>
    <scope>NUCLEOTIDE SEQUENCE [LARGE SCALE GENOMIC DNA]</scope>
    <source>
        <strain evidence="10">JCM 17664</strain>
    </source>
</reference>
<feature type="transmembrane region" description="Helical" evidence="6">
    <location>
        <begin position="715"/>
        <end position="734"/>
    </location>
</feature>
<feature type="transmembrane region" description="Helical" evidence="6">
    <location>
        <begin position="370"/>
        <end position="396"/>
    </location>
</feature>
<dbReference type="PANTHER" id="PTHR30572">
    <property type="entry name" value="MEMBRANE COMPONENT OF TRANSPORTER-RELATED"/>
    <property type="match status" value="1"/>
</dbReference>
<evidence type="ECO:0000256" key="2">
    <source>
        <dbReference type="ARBA" id="ARBA00022475"/>
    </source>
</evidence>
<feature type="domain" description="MacB-like periplasmic core" evidence="8">
    <location>
        <begin position="458"/>
        <end position="630"/>
    </location>
</feature>
<organism evidence="9 10">
    <name type="scientific">Compostibacter hankyongensis</name>
    <dbReference type="NCBI Taxonomy" id="1007089"/>
    <lineage>
        <taxon>Bacteria</taxon>
        <taxon>Pseudomonadati</taxon>
        <taxon>Bacteroidota</taxon>
        <taxon>Chitinophagia</taxon>
        <taxon>Chitinophagales</taxon>
        <taxon>Chitinophagaceae</taxon>
        <taxon>Compostibacter</taxon>
    </lineage>
</organism>
<feature type="domain" description="ABC3 transporter permease C-terminal" evidence="7">
    <location>
        <begin position="666"/>
        <end position="778"/>
    </location>
</feature>
<dbReference type="Pfam" id="PF02687">
    <property type="entry name" value="FtsX"/>
    <property type="match status" value="2"/>
</dbReference>
<dbReference type="InterPro" id="IPR003838">
    <property type="entry name" value="ABC3_permease_C"/>
</dbReference>
<dbReference type="InterPro" id="IPR050250">
    <property type="entry name" value="Macrolide_Exporter_MacB"/>
</dbReference>
<dbReference type="RefSeq" id="WP_344979402.1">
    <property type="nucleotide sequence ID" value="NZ_BAABFN010000005.1"/>
</dbReference>
<protein>
    <submittedName>
        <fullName evidence="9">ABC transporter permease</fullName>
    </submittedName>
</protein>
<keyword evidence="10" id="KW-1185">Reference proteome</keyword>
<evidence type="ECO:0000256" key="6">
    <source>
        <dbReference type="SAM" id="Phobius"/>
    </source>
</evidence>
<sequence>MLSNYFKTAWRHLLKGKAYTLINITGLATGMAIALLIGLWIADEISFDHYFARHERIVQGMVVQAVSEGANVNDFVAMPMGQAFRDRYGDLFKRVALSSGRDNCVIAAGEKKLPATALWAQQELPEMFTFKMEKGTISSMADPSTALISASLAEALFGQADPINKTFRLNNKNDLKIGGVYEDLPSNTTFADVRMILPWDNGENRYLNGNTDWNDHNGLLYAELADNVSAAQANARIRKLPTPHIKGWREEAMVYPLDKTHLYDQFSNGRPAGGRILFVWLFGIIGSFVLLLACINFMNLATARSEKRAKEVGIRKTIGSARSGLIGQFLGESVLLSGLASGLALLLTVTSLPFFNTLAAKQITIPWDKALFWVTATGFILLTGLLSGSYPAFYLSGFKPVSVLKGPIRAGRSASRFRQVLVVLQFSISLVLIIGTLIVYRQIGYTKDRPVGYNREGLLSVNINTPQLYDHYDALRRDLLQSGMVQDVAASSMKLTSFMSNNELYWRRKRPDQESVFFRNVNVTRDFGTTVGWKVIHGRDFSREYATDSSAMILNEAAARVIGIKDPIGETMRFGRRNYTVIGVVNDMVTNSPYDSIEPAIFLGDGYVSEILLRIRPGSPVHTALDAIAAVFKKYDPGSPFLYRFTDDEYARKFEAEQRIGDLASLFTGLAIFISCLGLFGLASFVAEQRTKEIGVRKVLGAGIHSIWMLLSKEFIRLVSLSLVIAIPLSYWIMDRWLQQYTYRSGMPWWIFISAGAGILLITLLTVSYQSLKAALQNPVKSLRTE</sequence>
<keyword evidence="3 6" id="KW-0812">Transmembrane</keyword>